<sequence length="152" mass="17957">MYNAKINPDNGSTTISTQFKVYLFQPTPPFYESPFEARLKELEEHIELAQKDFKETQSKGFIKAIFIAPEYLFKDFSKSGKERYFSQEQKNNFKKALIRLSKNCDLILAPGIICWQKSSKDNQKPYYRNMIYFVHQATVMKYRKSNLIKILT</sequence>
<protein>
    <submittedName>
        <fullName evidence="1">Uncharacterized protein</fullName>
    </submittedName>
</protein>
<accession>A0A098GH41</accession>
<dbReference type="PATRIC" id="fig|451.8.peg.1120"/>
<gene>
    <name evidence="1" type="ORF">LMI_2017</name>
    <name evidence="2" type="ORF">SAMN02982997_01511</name>
</gene>
<dbReference type="RefSeq" id="WP_231852127.1">
    <property type="nucleotide sequence ID" value="NZ_CP020614.1"/>
</dbReference>
<evidence type="ECO:0000313" key="1">
    <source>
        <dbReference type="EMBL" id="CEG61302.1"/>
    </source>
</evidence>
<evidence type="ECO:0000313" key="3">
    <source>
        <dbReference type="Proteomes" id="UP000032414"/>
    </source>
</evidence>
<evidence type="ECO:0000313" key="4">
    <source>
        <dbReference type="Proteomes" id="UP000182998"/>
    </source>
</evidence>
<reference evidence="3" key="2">
    <citation type="submission" date="2014-09" db="EMBL/GenBank/DDBJ databases">
        <authorList>
            <person name="Gomez-Valero L."/>
        </authorList>
    </citation>
    <scope>NUCLEOTIDE SEQUENCE [LARGE SCALE GENOMIC DNA]</scope>
    <source>
        <strain evidence="3">ATCC33218</strain>
    </source>
</reference>
<name>A0A098GH41_LEGMI</name>
<dbReference type="KEGG" id="tmc:LMI_2017"/>
<dbReference type="EMBL" id="LN614830">
    <property type="protein sequence ID" value="CEG61302.1"/>
    <property type="molecule type" value="Genomic_DNA"/>
</dbReference>
<reference evidence="2 4" key="3">
    <citation type="submission" date="2016-10" db="EMBL/GenBank/DDBJ databases">
        <authorList>
            <person name="Varghese N."/>
            <person name="Submissions S."/>
        </authorList>
    </citation>
    <scope>NUCLEOTIDE SEQUENCE [LARGE SCALE GENOMIC DNA]</scope>
    <source>
        <strain evidence="2 4">ATCC 33218</strain>
    </source>
</reference>
<organism evidence="1 3">
    <name type="scientific">Legionella micdadei</name>
    <name type="common">Tatlockia micdadei</name>
    <dbReference type="NCBI Taxonomy" id="451"/>
    <lineage>
        <taxon>Bacteria</taxon>
        <taxon>Pseudomonadati</taxon>
        <taxon>Pseudomonadota</taxon>
        <taxon>Gammaproteobacteria</taxon>
        <taxon>Legionellales</taxon>
        <taxon>Legionellaceae</taxon>
        <taxon>Legionella</taxon>
    </lineage>
</organism>
<dbReference type="Proteomes" id="UP000032414">
    <property type="component" value="Chromosome I"/>
</dbReference>
<dbReference type="EMBL" id="FMVN01000007">
    <property type="protein sequence ID" value="SCY37079.1"/>
    <property type="molecule type" value="Genomic_DNA"/>
</dbReference>
<evidence type="ECO:0000313" key="2">
    <source>
        <dbReference type="EMBL" id="SCY37079.1"/>
    </source>
</evidence>
<dbReference type="AlphaFoldDB" id="A0A098GH41"/>
<keyword evidence="4" id="KW-1185">Reference proteome</keyword>
<dbReference type="Proteomes" id="UP000182998">
    <property type="component" value="Unassembled WGS sequence"/>
</dbReference>
<proteinExistence type="predicted"/>
<dbReference type="HOGENOM" id="CLU_1721466_0_0_6"/>
<reference evidence="1" key="1">
    <citation type="submission" date="2014-09" db="EMBL/GenBank/DDBJ databases">
        <authorList>
            <person name="GOMEZ-VALERO Laura"/>
        </authorList>
    </citation>
    <scope>NUCLEOTIDE SEQUENCE</scope>
    <source>
        <strain evidence="1">ATCC33218</strain>
    </source>
</reference>